<dbReference type="CDD" id="cd05013">
    <property type="entry name" value="SIS_RpiR"/>
    <property type="match status" value="1"/>
</dbReference>
<dbReference type="SUPFAM" id="SSF53697">
    <property type="entry name" value="SIS domain"/>
    <property type="match status" value="1"/>
</dbReference>
<dbReference type="InterPro" id="IPR046348">
    <property type="entry name" value="SIS_dom_sf"/>
</dbReference>
<dbReference type="PATRIC" id="fig|319652.3.peg.1883"/>
<keyword evidence="3" id="KW-0804">Transcription</keyword>
<dbReference type="SUPFAM" id="SSF46689">
    <property type="entry name" value="Homeodomain-like"/>
    <property type="match status" value="1"/>
</dbReference>
<sequence>MFPYERVKLLNQLELSIYKYIIAHPVEVESMTIRQLAKKSHVSPTTILRFLRKMDFDGYSEFKYALKRQQKMATKQPDEQPTLPMSQFFDQVNDEHFLDKIKQAADFIIAADTSLLFGLGTSGSLAQYGARLLANYGIYTLSITDPFQPKPLARRDFSDTLLILLSVSGETPQVLQQAKFYQENGAKTMGITANRYSTLAQLVDFNISYNVPEVRMADLNLTSQIPVVFLLEQIGIKAHKDLLKASQVQKDSIF</sequence>
<feature type="domain" description="SIS" evidence="5">
    <location>
        <begin position="104"/>
        <end position="244"/>
    </location>
</feature>
<dbReference type="AlphaFoldDB" id="A0A0R2IUZ9"/>
<evidence type="ECO:0000256" key="1">
    <source>
        <dbReference type="ARBA" id="ARBA00023015"/>
    </source>
</evidence>
<dbReference type="Gene3D" id="3.40.50.10490">
    <property type="entry name" value="Glucose-6-phosphate isomerase like protein, domain 1"/>
    <property type="match status" value="1"/>
</dbReference>
<dbReference type="Pfam" id="PF01418">
    <property type="entry name" value="HTH_6"/>
    <property type="match status" value="1"/>
</dbReference>
<dbReference type="InterPro" id="IPR036388">
    <property type="entry name" value="WH-like_DNA-bd_sf"/>
</dbReference>
<dbReference type="STRING" id="319652.IV80_GL001854"/>
<dbReference type="GO" id="GO:0003700">
    <property type="term" value="F:DNA-binding transcription factor activity"/>
    <property type="evidence" value="ECO:0007669"/>
    <property type="project" value="InterPro"/>
</dbReference>
<gene>
    <name evidence="6" type="ORF">IV80_GL001854</name>
</gene>
<dbReference type="GO" id="GO:0097367">
    <property type="term" value="F:carbohydrate derivative binding"/>
    <property type="evidence" value="ECO:0007669"/>
    <property type="project" value="InterPro"/>
</dbReference>
<reference evidence="6 7" key="1">
    <citation type="journal article" date="2015" name="Genome Announc.">
        <title>Expanding the biotechnology potential of lactobacilli through comparative genomics of 213 strains and associated genera.</title>
        <authorList>
            <person name="Sun Z."/>
            <person name="Harris H.M."/>
            <person name="McCann A."/>
            <person name="Guo C."/>
            <person name="Argimon S."/>
            <person name="Zhang W."/>
            <person name="Yang X."/>
            <person name="Jeffery I.B."/>
            <person name="Cooney J.C."/>
            <person name="Kagawa T.F."/>
            <person name="Liu W."/>
            <person name="Song Y."/>
            <person name="Salvetti E."/>
            <person name="Wrobel A."/>
            <person name="Rasinkangas P."/>
            <person name="Parkhill J."/>
            <person name="Rea M.C."/>
            <person name="O'Sullivan O."/>
            <person name="Ritari J."/>
            <person name="Douillard F.P."/>
            <person name="Paul Ross R."/>
            <person name="Yang R."/>
            <person name="Briner A.E."/>
            <person name="Felis G.E."/>
            <person name="de Vos W.M."/>
            <person name="Barrangou R."/>
            <person name="Klaenhammer T.R."/>
            <person name="Caufield P.W."/>
            <person name="Cui Y."/>
            <person name="Zhang H."/>
            <person name="O'Toole P.W."/>
        </authorList>
    </citation>
    <scope>NUCLEOTIDE SEQUENCE [LARGE SCALE GENOMIC DNA]</scope>
    <source>
        <strain evidence="6 7">DSM 17757</strain>
    </source>
</reference>
<accession>A0A0R2IUZ9</accession>
<dbReference type="PROSITE" id="PS51464">
    <property type="entry name" value="SIS"/>
    <property type="match status" value="1"/>
</dbReference>
<evidence type="ECO:0000256" key="3">
    <source>
        <dbReference type="ARBA" id="ARBA00023163"/>
    </source>
</evidence>
<name>A0A0R2IUZ9_9LACO</name>
<dbReference type="EMBL" id="JQBR01000008">
    <property type="protein sequence ID" value="KRN65572.1"/>
    <property type="molecule type" value="Genomic_DNA"/>
</dbReference>
<evidence type="ECO:0000313" key="7">
    <source>
        <dbReference type="Proteomes" id="UP000051568"/>
    </source>
</evidence>
<evidence type="ECO:0008006" key="8">
    <source>
        <dbReference type="Google" id="ProtNLM"/>
    </source>
</evidence>
<evidence type="ECO:0000256" key="2">
    <source>
        <dbReference type="ARBA" id="ARBA00023125"/>
    </source>
</evidence>
<keyword evidence="7" id="KW-1185">Reference proteome</keyword>
<keyword evidence="2" id="KW-0238">DNA-binding</keyword>
<dbReference type="Proteomes" id="UP000051568">
    <property type="component" value="Unassembled WGS sequence"/>
</dbReference>
<proteinExistence type="predicted"/>
<dbReference type="InterPro" id="IPR009057">
    <property type="entry name" value="Homeodomain-like_sf"/>
</dbReference>
<dbReference type="GO" id="GO:1901135">
    <property type="term" value="P:carbohydrate derivative metabolic process"/>
    <property type="evidence" value="ECO:0007669"/>
    <property type="project" value="InterPro"/>
</dbReference>
<comment type="caution">
    <text evidence="6">The sequence shown here is derived from an EMBL/GenBank/DDBJ whole genome shotgun (WGS) entry which is preliminary data.</text>
</comment>
<dbReference type="PANTHER" id="PTHR30514">
    <property type="entry name" value="GLUCOKINASE"/>
    <property type="match status" value="1"/>
</dbReference>
<feature type="domain" description="HTH rpiR-type" evidence="4">
    <location>
        <begin position="1"/>
        <end position="73"/>
    </location>
</feature>
<dbReference type="InterPro" id="IPR000281">
    <property type="entry name" value="HTH_RpiR"/>
</dbReference>
<keyword evidence="1" id="KW-0805">Transcription regulation</keyword>
<dbReference type="RefSeq" id="WP_057751797.1">
    <property type="nucleotide sequence ID" value="NZ_BJVH01000008.1"/>
</dbReference>
<dbReference type="PANTHER" id="PTHR30514:SF1">
    <property type="entry name" value="HTH-TYPE TRANSCRIPTIONAL REGULATOR HEXR-RELATED"/>
    <property type="match status" value="1"/>
</dbReference>
<dbReference type="InterPro" id="IPR035472">
    <property type="entry name" value="RpiR-like_SIS"/>
</dbReference>
<dbReference type="InterPro" id="IPR047640">
    <property type="entry name" value="RpiR-like"/>
</dbReference>
<dbReference type="InterPro" id="IPR001347">
    <property type="entry name" value="SIS_dom"/>
</dbReference>
<evidence type="ECO:0000313" key="6">
    <source>
        <dbReference type="EMBL" id="KRN65572.1"/>
    </source>
</evidence>
<dbReference type="PROSITE" id="PS51071">
    <property type="entry name" value="HTH_RPIR"/>
    <property type="match status" value="1"/>
</dbReference>
<evidence type="ECO:0000259" key="5">
    <source>
        <dbReference type="PROSITE" id="PS51464"/>
    </source>
</evidence>
<protein>
    <recommendedName>
        <fullName evidence="8">Transcriptional regulator</fullName>
    </recommendedName>
</protein>
<dbReference type="OrthoDB" id="1648815at2"/>
<organism evidence="6 7">
    <name type="scientific">Pediococcus cellicola</name>
    <dbReference type="NCBI Taxonomy" id="319652"/>
    <lineage>
        <taxon>Bacteria</taxon>
        <taxon>Bacillati</taxon>
        <taxon>Bacillota</taxon>
        <taxon>Bacilli</taxon>
        <taxon>Lactobacillales</taxon>
        <taxon>Lactobacillaceae</taxon>
        <taxon>Pediococcus</taxon>
    </lineage>
</organism>
<dbReference type="Gene3D" id="1.10.10.10">
    <property type="entry name" value="Winged helix-like DNA-binding domain superfamily/Winged helix DNA-binding domain"/>
    <property type="match status" value="1"/>
</dbReference>
<dbReference type="Pfam" id="PF01380">
    <property type="entry name" value="SIS"/>
    <property type="match status" value="1"/>
</dbReference>
<dbReference type="GO" id="GO:0003677">
    <property type="term" value="F:DNA binding"/>
    <property type="evidence" value="ECO:0007669"/>
    <property type="project" value="UniProtKB-KW"/>
</dbReference>
<evidence type="ECO:0000259" key="4">
    <source>
        <dbReference type="PROSITE" id="PS51071"/>
    </source>
</evidence>